<dbReference type="KEGG" id="cpin:CPIN18020_0228"/>
<protein>
    <submittedName>
        <fullName evidence="1">Uncharacterized protein</fullName>
    </submittedName>
</protein>
<dbReference type="Proteomes" id="UP000190868">
    <property type="component" value="Chromosome"/>
</dbReference>
<dbReference type="EMBL" id="CP017258">
    <property type="protein sequence ID" value="AQW87887.1"/>
    <property type="molecule type" value="Genomic_DNA"/>
</dbReference>
<keyword evidence="2" id="KW-1185">Reference proteome</keyword>
<evidence type="ECO:0000313" key="2">
    <source>
        <dbReference type="Proteomes" id="UP000190868"/>
    </source>
</evidence>
<accession>A0A1S6U8X2</accession>
<name>A0A1S6U8X2_9BACT</name>
<dbReference type="InterPro" id="IPR009752">
    <property type="entry name" value="Phage_Mu_GpJ"/>
</dbReference>
<dbReference type="GeneID" id="56565868"/>
<dbReference type="RefSeq" id="WP_078422799.1">
    <property type="nucleotide sequence ID" value="NZ_CP017018.1"/>
</dbReference>
<sequence length="131" mass="14947">MINNDDLLKELSLKELIELSDFEGAEDINQDIIDDSINDALSYISSFIKIPQEPTPLLKDICCDLTIIELKKRNNFPKEALKEQLDKCDSLLLKMAAKKIPTTIQENDEPKAVLRAFKHSNEKMDLENLNS</sequence>
<organism evidence="1 2">
    <name type="scientific">Campylobacter pinnipediorum subsp. caledonicus</name>
    <dbReference type="NCBI Taxonomy" id="1874362"/>
    <lineage>
        <taxon>Bacteria</taxon>
        <taxon>Pseudomonadati</taxon>
        <taxon>Campylobacterota</taxon>
        <taxon>Epsilonproteobacteria</taxon>
        <taxon>Campylobacterales</taxon>
        <taxon>Campylobacteraceae</taxon>
        <taxon>Campylobacter</taxon>
    </lineage>
</organism>
<reference evidence="2" key="1">
    <citation type="submission" date="2016-09" db="EMBL/GenBank/DDBJ databases">
        <title>Comparative genomics of the Campylobacter concisus group.</title>
        <authorList>
            <person name="Miller W.G."/>
            <person name="Yee E."/>
            <person name="Chapman M.H."/>
            <person name="Huynh S."/>
            <person name="Bono J.L."/>
            <person name="On S.L.W."/>
            <person name="StLeger J."/>
            <person name="Foster G."/>
            <person name="Parker C.T."/>
        </authorList>
    </citation>
    <scope>NUCLEOTIDE SEQUENCE [LARGE SCALE GENOMIC DNA]</scope>
    <source>
        <strain evidence="2">RM18021</strain>
    </source>
</reference>
<proteinExistence type="predicted"/>
<dbReference type="AlphaFoldDB" id="A0A1S6U8X2"/>
<dbReference type="Pfam" id="PF07030">
    <property type="entry name" value="Phage_Mu_Gp36"/>
    <property type="match status" value="1"/>
</dbReference>
<evidence type="ECO:0000313" key="1">
    <source>
        <dbReference type="EMBL" id="AQW87887.1"/>
    </source>
</evidence>
<gene>
    <name evidence="1" type="ORF">CPIN18021_1088</name>
</gene>